<proteinExistence type="predicted"/>
<accession>A0ACC5QXD0</accession>
<dbReference type="EMBL" id="JAENHL010000004">
    <property type="protein sequence ID" value="MBK1865036.1"/>
    <property type="molecule type" value="Genomic_DNA"/>
</dbReference>
<keyword evidence="2" id="KW-1185">Reference proteome</keyword>
<comment type="caution">
    <text evidence="1">The sequence shown here is derived from an EMBL/GenBank/DDBJ whole genome shotgun (WGS) entry which is preliminary data.</text>
</comment>
<reference evidence="1" key="1">
    <citation type="submission" date="2021-01" db="EMBL/GenBank/DDBJ databases">
        <authorList>
            <person name="Sun Q."/>
        </authorList>
    </citation>
    <scope>NUCLEOTIDE SEQUENCE</scope>
    <source>
        <strain evidence="1">YIM B02566</strain>
    </source>
</reference>
<name>A0ACC5QXD0_9HYPH</name>
<dbReference type="Proteomes" id="UP000616151">
    <property type="component" value="Unassembled WGS sequence"/>
</dbReference>
<gene>
    <name evidence="1" type="ORF">JHL16_01630</name>
</gene>
<organism evidence="1 2">
    <name type="scientific">Taklimakanibacter albus</name>
    <dbReference type="NCBI Taxonomy" id="2800327"/>
    <lineage>
        <taxon>Bacteria</taxon>
        <taxon>Pseudomonadati</taxon>
        <taxon>Pseudomonadota</taxon>
        <taxon>Alphaproteobacteria</taxon>
        <taxon>Hyphomicrobiales</taxon>
        <taxon>Aestuariivirgaceae</taxon>
        <taxon>Taklimakanibacter</taxon>
    </lineage>
</organism>
<evidence type="ECO:0000313" key="1">
    <source>
        <dbReference type="EMBL" id="MBK1865036.1"/>
    </source>
</evidence>
<sequence length="339" mass="36907">MKSKLLTLALGLGLSVAAVSAASAGTLDDVKAKGFIQCGSNPSLIGFGFPDDQNNWTGFDVDFCRALAAAVFNDPTKVKFTPLSAKERFTALQSGEIDVLSRNTTWSMSRDTSLGLKFAGVTYYDGQGFMVKKSLGVNSALNLNGASVCTQTGTTTELNLADYFKANNMTYQVVAFEKNEEVLKAYQDGRCDVYTTDQSGLYAERLKLAAPDDHVILPEIISKEPLGPVVRQGDDAWFNVVKWTYYALVNAEDLGITQKNVDEMKNSTNPEVMRFMGKEGDFGVGIALSNDWAAQIVKHVGNYGEIFERNLGEGTKLKIARGKNALWSKGGLQYAPPIR</sequence>
<evidence type="ECO:0000313" key="2">
    <source>
        <dbReference type="Proteomes" id="UP000616151"/>
    </source>
</evidence>
<protein>
    <submittedName>
        <fullName evidence="1">Amino acid ABC transporter substrate-binding protein</fullName>
    </submittedName>
</protein>